<feature type="coiled-coil region" evidence="6">
    <location>
        <begin position="348"/>
        <end position="375"/>
    </location>
</feature>
<sequence>MADGSQTTDGTSLLLHQTIQQESETGSHGNTPSPLASPVAPTLANQFRLTCPLCLEDIKRPKQLEACFHIFCAECLKEMIGQSGDGRIKCPTCEKPSPCPNDLSAWLDTDSYLHTFQGLVSVYAESGGVGCSDTGHDRATPAAVFCLECGKNFCDACSSNHNGNDAFKNHHTLRLFKSTATMTVGTGRREVLSAARDETDEGADNYQCPVCRNTAMCEHLKIIEDLQQDDFRKNENCPIPSHHDGKRLNAYCTVCNEPVCRNCSAIEHKDHNTINIENAGAEKLSYVQALKKGLDVRSEIFHEAAQSAKKAEVEFHHHIYEVQKAMVERKGRMQTEVEEAFNKAYTVIEETGQKVAELNRQISEMRAEERFLRAAVNLAELASSQGTRDVEIVRIWKGLDSLNESMGGETDKKHAKVADAVVPQEIKEKRLVLPAPNCMTPDLSILEKVGVEGRVLELSFRLKAEQELLSFYSILPLTQTEALVACQTEACKSAVVGYDNLRDKYSSVVLEREGQYCLVAVPGNGIVASHYQAAGACSTQTKHEVLFWDQALEFSMAELEKRGAGKDLKPFAETELPPRGIAVTRDNNLVVCTAEDKRGGSGEARRSCILLMTLKGDILKRTPPSVAMGRISEGDTYFPRYATVNINGDICVTDAVDRSVLILNGELREKLRIRNPYADEAKNKQFSPMGICHDSFGRLIVADPMNHAVIRFEVEDMGIVPVARPILEYRYGHAQDMWDPTLVALGPGPKLWVVCRSDIFVFDYMDKE</sequence>
<keyword evidence="1" id="KW-0597">Phosphoprotein</keyword>
<evidence type="ECO:0000256" key="7">
    <source>
        <dbReference type="SAM" id="MobiDB-lite"/>
    </source>
</evidence>
<feature type="compositionally biased region" description="Polar residues" evidence="7">
    <location>
        <begin position="20"/>
        <end position="34"/>
    </location>
</feature>
<dbReference type="SUPFAM" id="SSF57850">
    <property type="entry name" value="RING/U-box"/>
    <property type="match status" value="1"/>
</dbReference>
<dbReference type="PROSITE" id="PS50119">
    <property type="entry name" value="ZF_BBOX"/>
    <property type="match status" value="2"/>
</dbReference>
<dbReference type="Gene3D" id="3.30.40.10">
    <property type="entry name" value="Zinc/RING finger domain, C3HC4 (zinc finger)"/>
    <property type="match status" value="1"/>
</dbReference>
<dbReference type="SMART" id="SM00336">
    <property type="entry name" value="BBOX"/>
    <property type="match status" value="2"/>
</dbReference>
<dbReference type="SMART" id="SM00184">
    <property type="entry name" value="RING"/>
    <property type="match status" value="2"/>
</dbReference>
<keyword evidence="6" id="KW-0175">Coiled coil</keyword>
<reference evidence="10 11" key="1">
    <citation type="journal article" date="2023" name="Sci. Data">
        <title>Genome assembly of the Korean intertidal mud-creeper Batillaria attramentaria.</title>
        <authorList>
            <person name="Patra A.K."/>
            <person name="Ho P.T."/>
            <person name="Jun S."/>
            <person name="Lee S.J."/>
            <person name="Kim Y."/>
            <person name="Won Y.J."/>
        </authorList>
    </citation>
    <scope>NUCLEOTIDE SEQUENCE [LARGE SCALE GENOMIC DNA]</scope>
    <source>
        <strain evidence="10">Wonlab-2016</strain>
    </source>
</reference>
<name>A0ABD0JW20_9CAEN</name>
<evidence type="ECO:0000313" key="11">
    <source>
        <dbReference type="Proteomes" id="UP001519460"/>
    </source>
</evidence>
<dbReference type="Gene3D" id="4.10.830.40">
    <property type="match status" value="1"/>
</dbReference>
<dbReference type="InterPro" id="IPR000315">
    <property type="entry name" value="Znf_B-box"/>
</dbReference>
<evidence type="ECO:0000313" key="10">
    <source>
        <dbReference type="EMBL" id="KAK7478886.1"/>
    </source>
</evidence>
<dbReference type="PROSITE" id="PS00518">
    <property type="entry name" value="ZF_RING_1"/>
    <property type="match status" value="1"/>
</dbReference>
<evidence type="ECO:0000259" key="8">
    <source>
        <dbReference type="PROSITE" id="PS50089"/>
    </source>
</evidence>
<evidence type="ECO:0000256" key="6">
    <source>
        <dbReference type="SAM" id="Coils"/>
    </source>
</evidence>
<feature type="domain" description="B box-type" evidence="9">
    <location>
        <begin position="232"/>
        <end position="276"/>
    </location>
</feature>
<dbReference type="Gene3D" id="3.30.160.60">
    <property type="entry name" value="Classic Zinc Finger"/>
    <property type="match status" value="1"/>
</dbReference>
<evidence type="ECO:0000259" key="9">
    <source>
        <dbReference type="PROSITE" id="PS50119"/>
    </source>
</evidence>
<evidence type="ECO:0000256" key="2">
    <source>
        <dbReference type="ARBA" id="ARBA00022723"/>
    </source>
</evidence>
<feature type="region of interest" description="Disordered" evidence="7">
    <location>
        <begin position="20"/>
        <end position="39"/>
    </location>
</feature>
<keyword evidence="2" id="KW-0479">Metal-binding</keyword>
<keyword evidence="11" id="KW-1185">Reference proteome</keyword>
<dbReference type="AlphaFoldDB" id="A0ABD0JW20"/>
<feature type="domain" description="RING-type" evidence="8">
    <location>
        <begin position="51"/>
        <end position="94"/>
    </location>
</feature>
<dbReference type="PANTHER" id="PTHR25462">
    <property type="entry name" value="BONUS, ISOFORM C-RELATED"/>
    <property type="match status" value="1"/>
</dbReference>
<feature type="domain" description="B box-type" evidence="9">
    <location>
        <begin position="126"/>
        <end position="175"/>
    </location>
</feature>
<keyword evidence="4" id="KW-0862">Zinc</keyword>
<protein>
    <submittedName>
        <fullName evidence="10">Uncharacterized protein</fullName>
    </submittedName>
</protein>
<dbReference type="Pfam" id="PF00643">
    <property type="entry name" value="zf-B_box"/>
    <property type="match status" value="1"/>
</dbReference>
<dbReference type="SUPFAM" id="SSF63825">
    <property type="entry name" value="YWTD domain"/>
    <property type="match status" value="1"/>
</dbReference>
<dbReference type="InterPro" id="IPR017907">
    <property type="entry name" value="Znf_RING_CS"/>
</dbReference>
<dbReference type="InterPro" id="IPR011042">
    <property type="entry name" value="6-blade_b-propeller_TolB-like"/>
</dbReference>
<evidence type="ECO:0000256" key="3">
    <source>
        <dbReference type="ARBA" id="ARBA00022771"/>
    </source>
</evidence>
<dbReference type="SUPFAM" id="SSF57845">
    <property type="entry name" value="B-box zinc-binding domain"/>
    <property type="match status" value="1"/>
</dbReference>
<evidence type="ECO:0000256" key="1">
    <source>
        <dbReference type="ARBA" id="ARBA00022553"/>
    </source>
</evidence>
<dbReference type="InterPro" id="IPR047153">
    <property type="entry name" value="TRIM45/56/19-like"/>
</dbReference>
<comment type="caution">
    <text evidence="10">The sequence shown here is derived from an EMBL/GenBank/DDBJ whole genome shotgun (WGS) entry which is preliminary data.</text>
</comment>
<dbReference type="Proteomes" id="UP001519460">
    <property type="component" value="Unassembled WGS sequence"/>
</dbReference>
<dbReference type="InterPro" id="IPR001841">
    <property type="entry name" value="Znf_RING"/>
</dbReference>
<gene>
    <name evidence="10" type="ORF">BaRGS_00029867</name>
</gene>
<dbReference type="CDD" id="cd19757">
    <property type="entry name" value="Bbox1"/>
    <property type="match status" value="1"/>
</dbReference>
<organism evidence="10 11">
    <name type="scientific">Batillaria attramentaria</name>
    <dbReference type="NCBI Taxonomy" id="370345"/>
    <lineage>
        <taxon>Eukaryota</taxon>
        <taxon>Metazoa</taxon>
        <taxon>Spiralia</taxon>
        <taxon>Lophotrochozoa</taxon>
        <taxon>Mollusca</taxon>
        <taxon>Gastropoda</taxon>
        <taxon>Caenogastropoda</taxon>
        <taxon>Sorbeoconcha</taxon>
        <taxon>Cerithioidea</taxon>
        <taxon>Batillariidae</taxon>
        <taxon>Batillaria</taxon>
    </lineage>
</organism>
<dbReference type="PANTHER" id="PTHR25462:SF296">
    <property type="entry name" value="MEIOTIC P26, ISOFORM F"/>
    <property type="match status" value="1"/>
</dbReference>
<proteinExistence type="predicted"/>
<accession>A0ABD0JW20</accession>
<evidence type="ECO:0000256" key="5">
    <source>
        <dbReference type="PROSITE-ProRule" id="PRU00024"/>
    </source>
</evidence>
<keyword evidence="3 5" id="KW-0863">Zinc-finger</keyword>
<dbReference type="GO" id="GO:0008270">
    <property type="term" value="F:zinc ion binding"/>
    <property type="evidence" value="ECO:0007669"/>
    <property type="project" value="UniProtKB-KW"/>
</dbReference>
<dbReference type="InterPro" id="IPR027370">
    <property type="entry name" value="Znf-RING_euk"/>
</dbReference>
<dbReference type="Pfam" id="PF13445">
    <property type="entry name" value="zf-RING_UBOX"/>
    <property type="match status" value="1"/>
</dbReference>
<dbReference type="EMBL" id="JACVVK020000315">
    <property type="protein sequence ID" value="KAK7478886.1"/>
    <property type="molecule type" value="Genomic_DNA"/>
</dbReference>
<evidence type="ECO:0000256" key="4">
    <source>
        <dbReference type="ARBA" id="ARBA00022833"/>
    </source>
</evidence>
<dbReference type="Gene3D" id="2.120.10.30">
    <property type="entry name" value="TolB, C-terminal domain"/>
    <property type="match status" value="1"/>
</dbReference>
<dbReference type="PROSITE" id="PS50089">
    <property type="entry name" value="ZF_RING_2"/>
    <property type="match status" value="1"/>
</dbReference>
<dbReference type="InterPro" id="IPR013083">
    <property type="entry name" value="Znf_RING/FYVE/PHD"/>
</dbReference>